<organism evidence="2 3">
    <name type="scientific">Candidatus Curtissbacteria bacterium RIFCSPHIGHO2_01_FULL_41_11</name>
    <dbReference type="NCBI Taxonomy" id="1797711"/>
    <lineage>
        <taxon>Bacteria</taxon>
        <taxon>Candidatus Curtissiibacteriota</taxon>
    </lineage>
</organism>
<evidence type="ECO:0000313" key="2">
    <source>
        <dbReference type="EMBL" id="OGD87632.1"/>
    </source>
</evidence>
<evidence type="ECO:0000313" key="3">
    <source>
        <dbReference type="Proteomes" id="UP000179102"/>
    </source>
</evidence>
<dbReference type="AlphaFoldDB" id="A0A1F5G6Y7"/>
<reference evidence="2 3" key="1">
    <citation type="journal article" date="2016" name="Nat. Commun.">
        <title>Thousands of microbial genomes shed light on interconnected biogeochemical processes in an aquifer system.</title>
        <authorList>
            <person name="Anantharaman K."/>
            <person name="Brown C.T."/>
            <person name="Hug L.A."/>
            <person name="Sharon I."/>
            <person name="Castelle C.J."/>
            <person name="Probst A.J."/>
            <person name="Thomas B.C."/>
            <person name="Singh A."/>
            <person name="Wilkins M.J."/>
            <person name="Karaoz U."/>
            <person name="Brodie E.L."/>
            <person name="Williams K.H."/>
            <person name="Hubbard S.S."/>
            <person name="Banfield J.F."/>
        </authorList>
    </citation>
    <scope>NUCLEOTIDE SEQUENCE [LARGE SCALE GENOMIC DNA]</scope>
</reference>
<dbReference type="Proteomes" id="UP000179102">
    <property type="component" value="Unassembled WGS sequence"/>
</dbReference>
<accession>A0A1F5G6Y7</accession>
<sequence length="224" mass="24672">MTQEAKIGKQPQPYKVPERIASATIHFMYGISEKGDYRTIAEYMIDKKFCLTADLIQEGFTSDQIEDAVNDGGVKVAPVFKKRISDLYWTEETAYELDKMAVRVERECGGDGTDLNVPAMGDVMSVGAALGSQQLAIAALAYAAHKGLIGETGIDRGMGVGNLFINKKNPLAGILLEEVPDAENQESQNYPDVQPEPDERLAPFDEILERLTKEDMPEEPQQSV</sequence>
<name>A0A1F5G6Y7_9BACT</name>
<evidence type="ECO:0000256" key="1">
    <source>
        <dbReference type="SAM" id="MobiDB-lite"/>
    </source>
</evidence>
<feature type="region of interest" description="Disordered" evidence="1">
    <location>
        <begin position="180"/>
        <end position="201"/>
    </location>
</feature>
<dbReference type="EMBL" id="MFAZ01000011">
    <property type="protein sequence ID" value="OGD87632.1"/>
    <property type="molecule type" value="Genomic_DNA"/>
</dbReference>
<comment type="caution">
    <text evidence="2">The sequence shown here is derived from an EMBL/GenBank/DDBJ whole genome shotgun (WGS) entry which is preliminary data.</text>
</comment>
<proteinExistence type="predicted"/>
<protein>
    <submittedName>
        <fullName evidence="2">Uncharacterized protein</fullName>
    </submittedName>
</protein>
<gene>
    <name evidence="2" type="ORF">A2870_03080</name>
</gene>